<comment type="caution">
    <text evidence="1">The sequence shown here is derived from an EMBL/GenBank/DDBJ whole genome shotgun (WGS) entry which is preliminary data.</text>
</comment>
<gene>
    <name evidence="1" type="ORF">V6N11_083262</name>
</gene>
<evidence type="ECO:0000313" key="1">
    <source>
        <dbReference type="EMBL" id="KAK9001479.1"/>
    </source>
</evidence>
<proteinExistence type="predicted"/>
<dbReference type="Proteomes" id="UP001396334">
    <property type="component" value="Unassembled WGS sequence"/>
</dbReference>
<keyword evidence="2" id="KW-1185">Reference proteome</keyword>
<sequence length="69" mass="7807">MRHPKMNAKSDLMAYAMAMSENIDTSQEPSTYSEVVGDEDSSEWMLVMQEGMKSPITDKFEQSLNLVKS</sequence>
<reference evidence="1 2" key="1">
    <citation type="journal article" date="2024" name="G3 (Bethesda)">
        <title>Genome assembly of Hibiscus sabdariffa L. provides insights into metabolisms of medicinal natural products.</title>
        <authorList>
            <person name="Kim T."/>
        </authorList>
    </citation>
    <scope>NUCLEOTIDE SEQUENCE [LARGE SCALE GENOMIC DNA]</scope>
    <source>
        <strain evidence="1">TK-2024</strain>
        <tissue evidence="1">Old leaves</tissue>
    </source>
</reference>
<dbReference type="EMBL" id="JBBPBN010000036">
    <property type="protein sequence ID" value="KAK9001479.1"/>
    <property type="molecule type" value="Genomic_DNA"/>
</dbReference>
<name>A0ABR2QLR5_9ROSI</name>
<evidence type="ECO:0000313" key="2">
    <source>
        <dbReference type="Proteomes" id="UP001396334"/>
    </source>
</evidence>
<protein>
    <submittedName>
        <fullName evidence="1">Uncharacterized protein</fullName>
    </submittedName>
</protein>
<organism evidence="1 2">
    <name type="scientific">Hibiscus sabdariffa</name>
    <name type="common">roselle</name>
    <dbReference type="NCBI Taxonomy" id="183260"/>
    <lineage>
        <taxon>Eukaryota</taxon>
        <taxon>Viridiplantae</taxon>
        <taxon>Streptophyta</taxon>
        <taxon>Embryophyta</taxon>
        <taxon>Tracheophyta</taxon>
        <taxon>Spermatophyta</taxon>
        <taxon>Magnoliopsida</taxon>
        <taxon>eudicotyledons</taxon>
        <taxon>Gunneridae</taxon>
        <taxon>Pentapetalae</taxon>
        <taxon>rosids</taxon>
        <taxon>malvids</taxon>
        <taxon>Malvales</taxon>
        <taxon>Malvaceae</taxon>
        <taxon>Malvoideae</taxon>
        <taxon>Hibiscus</taxon>
    </lineage>
</organism>
<accession>A0ABR2QLR5</accession>